<dbReference type="Proteomes" id="UP001500920">
    <property type="component" value="Unassembled WGS sequence"/>
</dbReference>
<reference evidence="2" key="1">
    <citation type="journal article" date="2019" name="Int. J. Syst. Evol. Microbiol.">
        <title>The Global Catalogue of Microorganisms (GCM) 10K type strain sequencing project: providing services to taxonomists for standard genome sequencing and annotation.</title>
        <authorList>
            <consortium name="The Broad Institute Genomics Platform"/>
            <consortium name="The Broad Institute Genome Sequencing Center for Infectious Disease"/>
            <person name="Wu L."/>
            <person name="Ma J."/>
        </authorList>
    </citation>
    <scope>NUCLEOTIDE SEQUENCE [LARGE SCALE GENOMIC DNA]</scope>
    <source>
        <strain evidence="2">JCM 16981</strain>
    </source>
</reference>
<protein>
    <recommendedName>
        <fullName evidence="3">CAAX protease</fullName>
    </recommendedName>
</protein>
<sequence>MVKGKTINGLMRTLRDKHNIEVGGSKHKKELLNMGYFHGYKGYRFIKKSSNKIPYTHFDEVIAIYEFDMKLKSLFYPYIMQIETAFKNYTLNKIIDYGSADFDYIFSNLLNDYKKHSVGGKDYKKKMKSRLDLKSKVHNAISYNYNSNKPVIQHYFHNNNSVPLWAIFEVINLGEFGFFIHCLNQGVRIEVAKELDVHSTSHNQNGRIVEDIIFLVKDLRNAVAHNAVIFDCRYKNSNPPSRLIQFIQNETNITGITFEHIIDYLIIHVYLLKKIGIQKTELKRLVRSFTLVSERLRENIPIPVYTSIMGSDLRKKVVELKKFI</sequence>
<evidence type="ECO:0000313" key="1">
    <source>
        <dbReference type="EMBL" id="GAA3728888.1"/>
    </source>
</evidence>
<keyword evidence="2" id="KW-1185">Reference proteome</keyword>
<comment type="caution">
    <text evidence="1">The sequence shown here is derived from an EMBL/GenBank/DDBJ whole genome shotgun (WGS) entry which is preliminary data.</text>
</comment>
<name>A0ABP7F3M4_9STAP</name>
<dbReference type="RefSeq" id="WP_344703424.1">
    <property type="nucleotide sequence ID" value="NZ_BAABCK010000060.1"/>
</dbReference>
<evidence type="ECO:0000313" key="2">
    <source>
        <dbReference type="Proteomes" id="UP001500920"/>
    </source>
</evidence>
<organism evidence="1 2">
    <name type="scientific">Salinicoccus jeotgali</name>
    <dbReference type="NCBI Taxonomy" id="381634"/>
    <lineage>
        <taxon>Bacteria</taxon>
        <taxon>Bacillati</taxon>
        <taxon>Bacillota</taxon>
        <taxon>Bacilli</taxon>
        <taxon>Bacillales</taxon>
        <taxon>Staphylococcaceae</taxon>
        <taxon>Salinicoccus</taxon>
    </lineage>
</organism>
<dbReference type="InterPro" id="IPR011664">
    <property type="entry name" value="Abi_system_AbiD/AbiF-like"/>
</dbReference>
<accession>A0ABP7F3M4</accession>
<gene>
    <name evidence="1" type="ORF">GCM10022378_16940</name>
</gene>
<dbReference type="EMBL" id="BAABCK010000060">
    <property type="protein sequence ID" value="GAA3728888.1"/>
    <property type="molecule type" value="Genomic_DNA"/>
</dbReference>
<evidence type="ECO:0008006" key="3">
    <source>
        <dbReference type="Google" id="ProtNLM"/>
    </source>
</evidence>
<proteinExistence type="predicted"/>
<dbReference type="Pfam" id="PF07751">
    <property type="entry name" value="Abi_2"/>
    <property type="match status" value="1"/>
</dbReference>